<dbReference type="Proteomes" id="UP000887159">
    <property type="component" value="Unassembled WGS sequence"/>
</dbReference>
<dbReference type="InterPro" id="IPR000477">
    <property type="entry name" value="RT_dom"/>
</dbReference>
<evidence type="ECO:0000256" key="5">
    <source>
        <dbReference type="ARBA" id="ARBA00022722"/>
    </source>
</evidence>
<dbReference type="PROSITE" id="PS50878">
    <property type="entry name" value="RT_POL"/>
    <property type="match status" value="1"/>
</dbReference>
<keyword evidence="11" id="KW-1185">Reference proteome</keyword>
<dbReference type="CDD" id="cd00303">
    <property type="entry name" value="retropepsin_like"/>
    <property type="match status" value="1"/>
</dbReference>
<evidence type="ECO:0000256" key="6">
    <source>
        <dbReference type="ARBA" id="ARBA00022759"/>
    </source>
</evidence>
<dbReference type="SUPFAM" id="SSF56672">
    <property type="entry name" value="DNA/RNA polymerases"/>
    <property type="match status" value="1"/>
</dbReference>
<keyword evidence="8" id="KW-0695">RNA-directed DNA polymerase</keyword>
<proteinExistence type="predicted"/>
<keyword evidence="4" id="KW-0548">Nucleotidyltransferase</keyword>
<gene>
    <name evidence="10" type="primary">pol</name>
    <name evidence="10" type="ORF">TNCV_1588921</name>
</gene>
<dbReference type="SUPFAM" id="SSF50630">
    <property type="entry name" value="Acid proteases"/>
    <property type="match status" value="1"/>
</dbReference>
<protein>
    <recommendedName>
        <fullName evidence="1">RNA-directed DNA polymerase</fullName>
        <ecNumber evidence="1">2.7.7.49</ecNumber>
    </recommendedName>
</protein>
<dbReference type="AlphaFoldDB" id="A0A8X6RGJ1"/>
<evidence type="ECO:0000256" key="3">
    <source>
        <dbReference type="ARBA" id="ARBA00022679"/>
    </source>
</evidence>
<feature type="domain" description="Reverse transcriptase" evidence="9">
    <location>
        <begin position="288"/>
        <end position="467"/>
    </location>
</feature>
<keyword evidence="5" id="KW-0540">Nuclease</keyword>
<dbReference type="Gene3D" id="3.30.70.270">
    <property type="match status" value="2"/>
</dbReference>
<dbReference type="FunFam" id="3.30.70.270:FF:000020">
    <property type="entry name" value="Transposon Tf2-6 polyprotein-like Protein"/>
    <property type="match status" value="1"/>
</dbReference>
<evidence type="ECO:0000259" key="9">
    <source>
        <dbReference type="PROSITE" id="PS50878"/>
    </source>
</evidence>
<dbReference type="EC" id="2.7.7.49" evidence="1"/>
<dbReference type="FunFam" id="3.10.10.10:FF:000002">
    <property type="entry name" value="Retrovirus-related Pol polyprotein from transposon 17.6-like protein"/>
    <property type="match status" value="1"/>
</dbReference>
<reference evidence="10" key="1">
    <citation type="submission" date="2020-08" db="EMBL/GenBank/DDBJ databases">
        <title>Multicomponent nature underlies the extraordinary mechanical properties of spider dragline silk.</title>
        <authorList>
            <person name="Kono N."/>
            <person name="Nakamura H."/>
            <person name="Mori M."/>
            <person name="Yoshida Y."/>
            <person name="Ohtoshi R."/>
            <person name="Malay A.D."/>
            <person name="Moran D.A.P."/>
            <person name="Tomita M."/>
            <person name="Numata K."/>
            <person name="Arakawa K."/>
        </authorList>
    </citation>
    <scope>NUCLEOTIDE SEQUENCE</scope>
</reference>
<dbReference type="Gene3D" id="3.10.20.370">
    <property type="match status" value="1"/>
</dbReference>
<keyword evidence="7" id="KW-0378">Hydrolase</keyword>
<evidence type="ECO:0000313" key="11">
    <source>
        <dbReference type="Proteomes" id="UP000887159"/>
    </source>
</evidence>
<dbReference type="InterPro" id="IPR041373">
    <property type="entry name" value="RT_RNaseH"/>
</dbReference>
<dbReference type="CDD" id="cd01647">
    <property type="entry name" value="RT_LTR"/>
    <property type="match status" value="1"/>
</dbReference>
<accession>A0A8X6RGJ1</accession>
<dbReference type="InterPro" id="IPR050951">
    <property type="entry name" value="Retrovirus_Pol_polyprotein"/>
</dbReference>
<dbReference type="GO" id="GO:0004190">
    <property type="term" value="F:aspartic-type endopeptidase activity"/>
    <property type="evidence" value="ECO:0007669"/>
    <property type="project" value="InterPro"/>
</dbReference>
<dbReference type="InterPro" id="IPR001969">
    <property type="entry name" value="Aspartic_peptidase_AS"/>
</dbReference>
<evidence type="ECO:0000256" key="7">
    <source>
        <dbReference type="ARBA" id="ARBA00022801"/>
    </source>
</evidence>
<dbReference type="InterPro" id="IPR021109">
    <property type="entry name" value="Peptidase_aspartic_dom_sf"/>
</dbReference>
<dbReference type="FunFam" id="3.10.20.370:FF:000001">
    <property type="entry name" value="Retrovirus-related Pol polyprotein from transposon 17.6-like protein"/>
    <property type="match status" value="1"/>
</dbReference>
<keyword evidence="2" id="KW-0645">Protease</keyword>
<dbReference type="EMBL" id="BMAU01021175">
    <property type="protein sequence ID" value="GFX93715.1"/>
    <property type="molecule type" value="Genomic_DNA"/>
</dbReference>
<dbReference type="Gene3D" id="3.10.10.10">
    <property type="entry name" value="HIV Type 1 Reverse Transcriptase, subunit A, domain 1"/>
    <property type="match status" value="1"/>
</dbReference>
<keyword evidence="3" id="KW-0808">Transferase</keyword>
<dbReference type="Pfam" id="PF17917">
    <property type="entry name" value="RT_RNaseH"/>
    <property type="match status" value="1"/>
</dbReference>
<dbReference type="InterPro" id="IPR043128">
    <property type="entry name" value="Rev_trsase/Diguanyl_cyclase"/>
</dbReference>
<evidence type="ECO:0000256" key="4">
    <source>
        <dbReference type="ARBA" id="ARBA00022695"/>
    </source>
</evidence>
<evidence type="ECO:0000313" key="10">
    <source>
        <dbReference type="EMBL" id="GFX93715.1"/>
    </source>
</evidence>
<dbReference type="PANTHER" id="PTHR37984:SF5">
    <property type="entry name" value="PROTEIN NYNRIN-LIKE"/>
    <property type="match status" value="1"/>
</dbReference>
<dbReference type="FunFam" id="3.10.10.10:FF:000007">
    <property type="entry name" value="Retrovirus-related Pol polyprotein from transposon 17.6-like Protein"/>
    <property type="match status" value="1"/>
</dbReference>
<dbReference type="Pfam" id="PF00078">
    <property type="entry name" value="RVT_1"/>
    <property type="match status" value="1"/>
</dbReference>
<organism evidence="10 11">
    <name type="scientific">Trichonephila clavipes</name>
    <name type="common">Golden silk orbweaver</name>
    <name type="synonym">Nephila clavipes</name>
    <dbReference type="NCBI Taxonomy" id="2585209"/>
    <lineage>
        <taxon>Eukaryota</taxon>
        <taxon>Metazoa</taxon>
        <taxon>Ecdysozoa</taxon>
        <taxon>Arthropoda</taxon>
        <taxon>Chelicerata</taxon>
        <taxon>Arachnida</taxon>
        <taxon>Araneae</taxon>
        <taxon>Araneomorphae</taxon>
        <taxon>Entelegynae</taxon>
        <taxon>Araneoidea</taxon>
        <taxon>Nephilidae</taxon>
        <taxon>Trichonephila</taxon>
    </lineage>
</organism>
<dbReference type="CDD" id="cd09274">
    <property type="entry name" value="RNase_HI_RT_Ty3"/>
    <property type="match status" value="1"/>
</dbReference>
<evidence type="ECO:0000256" key="1">
    <source>
        <dbReference type="ARBA" id="ARBA00012493"/>
    </source>
</evidence>
<comment type="caution">
    <text evidence="10">The sequence shown here is derived from an EMBL/GenBank/DDBJ whole genome shotgun (WGS) entry which is preliminary data.</text>
</comment>
<dbReference type="PANTHER" id="PTHR37984">
    <property type="entry name" value="PROTEIN CBG26694"/>
    <property type="match status" value="1"/>
</dbReference>
<dbReference type="GO" id="GO:0003964">
    <property type="term" value="F:RNA-directed DNA polymerase activity"/>
    <property type="evidence" value="ECO:0007669"/>
    <property type="project" value="UniProtKB-KW"/>
</dbReference>
<dbReference type="InterPro" id="IPR043502">
    <property type="entry name" value="DNA/RNA_pol_sf"/>
</dbReference>
<name>A0A8X6RGJ1_TRICX</name>
<dbReference type="GO" id="GO:0006508">
    <property type="term" value="P:proteolysis"/>
    <property type="evidence" value="ECO:0007669"/>
    <property type="project" value="UniProtKB-KW"/>
</dbReference>
<keyword evidence="6" id="KW-0255">Endonuclease</keyword>
<sequence>MTGNQLDVIIDKKPIRALVDSGASFSVISDNYRRFLKKVLFADAKSVMLKVADGNFVRPIGKCVLRDGTFLEASQAVIDCGQNELVLEDICRDSTAPDAWNLYATRDYTLKPRSLTRITVSGYQTRGDINVVLDGSKHLLFEKNIATPSMVSTYRNGKSDVWVTNLQFRNQIIPRGMCIGQAEPLNEGHLCVISDTSGCLDDQQETSESQMNCLLMMSPELSDEQRNKLSELLRKFSGLFTKTDKSTAAKTNVKHRIFTGDHAPINQRAYRVSPTERRIIHKEVQKMLDEGIVQPSESPWSSPVVLVRKKDGSWRFCVDHRKLNSVTKKDVYPLPRIDDTLDCLKGAKFFSSMDLRSGYWQIEIDEADREKTAFITPEGLYEFKVMPFGLCNAPATFERMMDNLLRHFKWTMCLCYLDDIIVFSETFEDHLIRLRLVLKCLQEAGLKLNSKKCLFAAQEVKILGHLVSSNGVRPDPDKIKAVRNFPTPKNIHDIRSFLGLCSYFRRFIKGFCYLAEPLQSLLKSGVEFHLGHEEVEAFNSLKKALTSDPVLGMYDERASTEIHTDASGYGIGAVLVQIQNNVEKVIAYASRTLTKAEKNYSTTERECLAIVWATNKFRPYIFGKHFTVVTDHHSLCWLMNLKDPSGRLARWALRLQEHDFDVKYKTGKKHSDADALSRNPVEEETETPDKFLAVTTSMNLAMEQKKDQDLAKLKLLSNSSKNEEFRFIDGILYRKNFDPDGKLWLPVIPKHLRADILRHFHDAPHRRTPWFRENL</sequence>
<evidence type="ECO:0000256" key="8">
    <source>
        <dbReference type="ARBA" id="ARBA00022918"/>
    </source>
</evidence>
<dbReference type="GO" id="GO:0004519">
    <property type="term" value="F:endonuclease activity"/>
    <property type="evidence" value="ECO:0007669"/>
    <property type="project" value="UniProtKB-KW"/>
</dbReference>
<evidence type="ECO:0000256" key="2">
    <source>
        <dbReference type="ARBA" id="ARBA00022670"/>
    </source>
</evidence>
<dbReference type="PROSITE" id="PS00141">
    <property type="entry name" value="ASP_PROTEASE"/>
    <property type="match status" value="1"/>
</dbReference>